<protein>
    <submittedName>
        <fullName evidence="2">Anthocyanidin 3-O-glucosyltransferase 4</fullName>
    </submittedName>
</protein>
<dbReference type="RefSeq" id="XP_016725353.1">
    <property type="nucleotide sequence ID" value="XM_016869864.1"/>
</dbReference>
<reference evidence="1" key="1">
    <citation type="journal article" date="2020" name="Nat. Genet.">
        <title>Genomic diversifications of five Gossypium allopolyploid species and their impact on cotton improvement.</title>
        <authorList>
            <person name="Chen Z.J."/>
            <person name="Sreedasyam A."/>
            <person name="Ando A."/>
            <person name="Song Q."/>
            <person name="De Santiago L.M."/>
            <person name="Hulse-Kemp A.M."/>
            <person name="Ding M."/>
            <person name="Ye W."/>
            <person name="Kirkbride R.C."/>
            <person name="Jenkins J."/>
            <person name="Plott C."/>
            <person name="Lovell J."/>
            <person name="Lin Y.M."/>
            <person name="Vaughn R."/>
            <person name="Liu B."/>
            <person name="Simpson S."/>
            <person name="Scheffler B.E."/>
            <person name="Wen L."/>
            <person name="Saski C.A."/>
            <person name="Grover C.E."/>
            <person name="Hu G."/>
            <person name="Conover J.L."/>
            <person name="Carlson J.W."/>
            <person name="Shu S."/>
            <person name="Boston L.B."/>
            <person name="Williams M."/>
            <person name="Peterson D.G."/>
            <person name="McGee K."/>
            <person name="Jones D.C."/>
            <person name="Wendel J.F."/>
            <person name="Stelly D.M."/>
            <person name="Grimwood J."/>
            <person name="Schmutz J."/>
        </authorList>
    </citation>
    <scope>NUCLEOTIDE SEQUENCE [LARGE SCALE GENOMIC DNA]</scope>
    <source>
        <strain evidence="1">cv. TM-1</strain>
    </source>
</reference>
<dbReference type="Gene3D" id="3.40.50.2000">
    <property type="entry name" value="Glycogen Phosphorylase B"/>
    <property type="match status" value="2"/>
</dbReference>
<dbReference type="STRING" id="3635.A0A1U8MIF0"/>
<dbReference type="SUPFAM" id="SSF53756">
    <property type="entry name" value="UDP-Glycosyltransferase/glycogen phosphorylase"/>
    <property type="match status" value="1"/>
</dbReference>
<name>A0A1U8MIF0_GOSHI</name>
<accession>A0A1U8MIF0</accession>
<proteinExistence type="predicted"/>
<dbReference type="PaxDb" id="3635-A0A1U8MIF0"/>
<organism evidence="1 2">
    <name type="scientific">Gossypium hirsutum</name>
    <name type="common">Upland cotton</name>
    <name type="synonym">Gossypium mexicanum</name>
    <dbReference type="NCBI Taxonomy" id="3635"/>
    <lineage>
        <taxon>Eukaryota</taxon>
        <taxon>Viridiplantae</taxon>
        <taxon>Streptophyta</taxon>
        <taxon>Embryophyta</taxon>
        <taxon>Tracheophyta</taxon>
        <taxon>Spermatophyta</taxon>
        <taxon>Magnoliopsida</taxon>
        <taxon>eudicotyledons</taxon>
        <taxon>Gunneridae</taxon>
        <taxon>Pentapetalae</taxon>
        <taxon>rosids</taxon>
        <taxon>malvids</taxon>
        <taxon>Malvales</taxon>
        <taxon>Malvaceae</taxon>
        <taxon>Malvoideae</taxon>
        <taxon>Gossypium</taxon>
    </lineage>
</organism>
<evidence type="ECO:0000313" key="2">
    <source>
        <dbReference type="RefSeq" id="XP_016725353.1"/>
    </source>
</evidence>
<dbReference type="AlphaFoldDB" id="A0A1U8MIF0"/>
<dbReference type="KEGG" id="ghi:107937053"/>
<sequence>MAERGNKSSVDVVQCLQWLDSWPQNSAFMNEKLVVQVLGIGERVGADIAMKCGEEETYGVMLKREEITKAISLVIDSGNEGKERRERAMKLQVLANKAFENKGSSCLNVKRPIKDTSQISGTKD</sequence>
<evidence type="ECO:0000313" key="1">
    <source>
        <dbReference type="Proteomes" id="UP000818029"/>
    </source>
</evidence>
<dbReference type="GeneID" id="107937053"/>
<dbReference type="Proteomes" id="UP000818029">
    <property type="component" value="Chromosome A09"/>
</dbReference>
<reference evidence="2" key="2">
    <citation type="submission" date="2025-08" db="UniProtKB">
        <authorList>
            <consortium name="RefSeq"/>
        </authorList>
    </citation>
    <scope>IDENTIFICATION</scope>
</reference>
<keyword evidence="1" id="KW-1185">Reference proteome</keyword>
<gene>
    <name evidence="2" type="primary">LOC107937053</name>
</gene>